<dbReference type="OrthoDB" id="10517567at2759"/>
<reference evidence="2" key="2">
    <citation type="submission" date="2015-01" db="EMBL/GenBank/DDBJ databases">
        <title>Evolutionary Origins and Diversification of the Mycorrhizal Mutualists.</title>
        <authorList>
            <consortium name="DOE Joint Genome Institute"/>
            <consortium name="Mycorrhizal Genomics Consortium"/>
            <person name="Kohler A."/>
            <person name="Kuo A."/>
            <person name="Nagy L.G."/>
            <person name="Floudas D."/>
            <person name="Copeland A."/>
            <person name="Barry K.W."/>
            <person name="Cichocki N."/>
            <person name="Veneault-Fourrey C."/>
            <person name="LaButti K."/>
            <person name="Lindquist E.A."/>
            <person name="Lipzen A."/>
            <person name="Lundell T."/>
            <person name="Morin E."/>
            <person name="Murat C."/>
            <person name="Riley R."/>
            <person name="Ohm R."/>
            <person name="Sun H."/>
            <person name="Tunlid A."/>
            <person name="Henrissat B."/>
            <person name="Grigoriev I.V."/>
            <person name="Hibbett D.S."/>
            <person name="Martin F."/>
        </authorList>
    </citation>
    <scope>NUCLEOTIDE SEQUENCE [LARGE SCALE GENOMIC DNA]</scope>
    <source>
        <strain evidence="2">Ve08.2h10</strain>
    </source>
</reference>
<organism evidence="1 2">
    <name type="scientific">Paxillus rubicundulus Ve08.2h10</name>
    <dbReference type="NCBI Taxonomy" id="930991"/>
    <lineage>
        <taxon>Eukaryota</taxon>
        <taxon>Fungi</taxon>
        <taxon>Dikarya</taxon>
        <taxon>Basidiomycota</taxon>
        <taxon>Agaricomycotina</taxon>
        <taxon>Agaricomycetes</taxon>
        <taxon>Agaricomycetidae</taxon>
        <taxon>Boletales</taxon>
        <taxon>Paxilineae</taxon>
        <taxon>Paxillaceae</taxon>
        <taxon>Paxillus</taxon>
    </lineage>
</organism>
<dbReference type="Proteomes" id="UP000054538">
    <property type="component" value="Unassembled WGS sequence"/>
</dbReference>
<dbReference type="AlphaFoldDB" id="A0A0D0E998"/>
<protein>
    <submittedName>
        <fullName evidence="1">Uncharacterized protein</fullName>
    </submittedName>
</protein>
<dbReference type="HOGENOM" id="CLU_1245735_0_0_1"/>
<keyword evidence="2" id="KW-1185">Reference proteome</keyword>
<dbReference type="EMBL" id="KN825034">
    <property type="protein sequence ID" value="KIK95575.1"/>
    <property type="molecule type" value="Genomic_DNA"/>
</dbReference>
<dbReference type="InParanoid" id="A0A0D0E998"/>
<reference evidence="1 2" key="1">
    <citation type="submission" date="2014-04" db="EMBL/GenBank/DDBJ databases">
        <authorList>
            <consortium name="DOE Joint Genome Institute"/>
            <person name="Kuo A."/>
            <person name="Kohler A."/>
            <person name="Jargeat P."/>
            <person name="Nagy L.G."/>
            <person name="Floudas D."/>
            <person name="Copeland A."/>
            <person name="Barry K.W."/>
            <person name="Cichocki N."/>
            <person name="Veneault-Fourrey C."/>
            <person name="LaButti K."/>
            <person name="Lindquist E.A."/>
            <person name="Lipzen A."/>
            <person name="Lundell T."/>
            <person name="Morin E."/>
            <person name="Murat C."/>
            <person name="Sun H."/>
            <person name="Tunlid A."/>
            <person name="Henrissat B."/>
            <person name="Grigoriev I.V."/>
            <person name="Hibbett D.S."/>
            <person name="Martin F."/>
            <person name="Nordberg H.P."/>
            <person name="Cantor M.N."/>
            <person name="Hua S.X."/>
        </authorList>
    </citation>
    <scope>NUCLEOTIDE SEQUENCE [LARGE SCALE GENOMIC DNA]</scope>
    <source>
        <strain evidence="1 2">Ve08.2h10</strain>
    </source>
</reference>
<proteinExistence type="predicted"/>
<sequence>MADAVFTGPPAIFPVFPQYNSRRYSLRSKQQTGREGMAPTPLPSSFYTPRTAINIGASAMHPRDSQRPGKGNNHATQYLVPSCSEPQLLISKQQAAPVSACLSGRVISVPVPAPDQAPRLVGIRIAAIPRASQVQGGERRTNASHLIPCPLRPSPKTKSSILRGIYAAAFNGVRWPPKVKGRTSVPKHPQAAPGPIVCRLRTGQRTLASMRSQAILSKEPLV</sequence>
<gene>
    <name evidence="1" type="ORF">PAXRUDRAFT_25459</name>
</gene>
<evidence type="ECO:0000313" key="1">
    <source>
        <dbReference type="EMBL" id="KIK95575.1"/>
    </source>
</evidence>
<evidence type="ECO:0000313" key="2">
    <source>
        <dbReference type="Proteomes" id="UP000054538"/>
    </source>
</evidence>
<name>A0A0D0E998_9AGAM</name>
<accession>A0A0D0E998</accession>